<dbReference type="Pfam" id="PF13385">
    <property type="entry name" value="Laminin_G_3"/>
    <property type="match status" value="1"/>
</dbReference>
<dbReference type="RefSeq" id="XP_020897534.1">
    <property type="nucleotide sequence ID" value="XM_021041875.1"/>
</dbReference>
<proteinExistence type="predicted"/>
<organism evidence="2 3">
    <name type="scientific">Exaiptasia diaphana</name>
    <name type="common">Tropical sea anemone</name>
    <name type="synonym">Aiptasia pulchella</name>
    <dbReference type="NCBI Taxonomy" id="2652724"/>
    <lineage>
        <taxon>Eukaryota</taxon>
        <taxon>Metazoa</taxon>
        <taxon>Cnidaria</taxon>
        <taxon>Anthozoa</taxon>
        <taxon>Hexacorallia</taxon>
        <taxon>Actiniaria</taxon>
        <taxon>Aiptasiidae</taxon>
        <taxon>Exaiptasia</taxon>
    </lineage>
</organism>
<dbReference type="InterPro" id="IPR013320">
    <property type="entry name" value="ConA-like_dom_sf"/>
</dbReference>
<keyword evidence="3" id="KW-1185">Reference proteome</keyword>
<evidence type="ECO:0000313" key="2">
    <source>
        <dbReference type="EnsemblMetazoa" id="XP_020897534.1"/>
    </source>
</evidence>
<dbReference type="Gene3D" id="2.60.120.200">
    <property type="match status" value="1"/>
</dbReference>
<dbReference type="KEGG" id="epa:110236357"/>
<evidence type="ECO:0000256" key="1">
    <source>
        <dbReference type="SAM" id="SignalP"/>
    </source>
</evidence>
<dbReference type="EnsemblMetazoa" id="XM_021041875.1">
    <property type="protein sequence ID" value="XP_020897534.1"/>
    <property type="gene ID" value="LOC110236357"/>
</dbReference>
<dbReference type="GeneID" id="110236357"/>
<dbReference type="OrthoDB" id="5955598at2759"/>
<dbReference type="Proteomes" id="UP000887567">
    <property type="component" value="Unplaced"/>
</dbReference>
<keyword evidence="1" id="KW-0732">Signal</keyword>
<name>A0A913X1N9_EXADI</name>
<reference evidence="2" key="1">
    <citation type="submission" date="2022-11" db="UniProtKB">
        <authorList>
            <consortium name="EnsemblMetazoa"/>
        </authorList>
    </citation>
    <scope>IDENTIFICATION</scope>
</reference>
<evidence type="ECO:0000313" key="3">
    <source>
        <dbReference type="Proteomes" id="UP000887567"/>
    </source>
</evidence>
<feature type="chain" id="PRO_5037157005" description="LamG domain-containing protein" evidence="1">
    <location>
        <begin position="29"/>
        <end position="229"/>
    </location>
</feature>
<dbReference type="SUPFAM" id="SSF49899">
    <property type="entry name" value="Concanavalin A-like lectins/glucanases"/>
    <property type="match status" value="1"/>
</dbReference>
<sequence length="229" mass="25953">MGANCLQFSIFCLQAIFLIGAAVTEVNGLNVLAHWSLNGSETGLTLHGGPTFVEGRLPGTKAIAFTKINSYARIPRVSLQHRSFTIAVWIKVYSILSRPQHFVSDWYSPYNFYFGILQNNGNLIFSRHTQNGDWPSVKTSFSITPKNWQHVAVTWNSTNLEYKLYLNGTEVYSKILSSDKTRWRSERSTFELGDSKHSLESQFLGELMDLYIIDGTVNTEQINFIKGKL</sequence>
<protein>
    <recommendedName>
        <fullName evidence="4">LamG domain-containing protein</fullName>
    </recommendedName>
</protein>
<dbReference type="AlphaFoldDB" id="A0A913X1N9"/>
<accession>A0A913X1N9</accession>
<evidence type="ECO:0008006" key="4">
    <source>
        <dbReference type="Google" id="ProtNLM"/>
    </source>
</evidence>
<feature type="signal peptide" evidence="1">
    <location>
        <begin position="1"/>
        <end position="28"/>
    </location>
</feature>
<dbReference type="OMA" id="HHSICAN"/>